<organism evidence="1 2">
    <name type="scientific">Cylindrobasidium torrendii FP15055 ss-10</name>
    <dbReference type="NCBI Taxonomy" id="1314674"/>
    <lineage>
        <taxon>Eukaryota</taxon>
        <taxon>Fungi</taxon>
        <taxon>Dikarya</taxon>
        <taxon>Basidiomycota</taxon>
        <taxon>Agaricomycotina</taxon>
        <taxon>Agaricomycetes</taxon>
        <taxon>Agaricomycetidae</taxon>
        <taxon>Agaricales</taxon>
        <taxon>Marasmiineae</taxon>
        <taxon>Physalacriaceae</taxon>
        <taxon>Cylindrobasidium</taxon>
    </lineage>
</organism>
<dbReference type="OrthoDB" id="3035621at2759"/>
<proteinExistence type="predicted"/>
<protein>
    <submittedName>
        <fullName evidence="1">Uncharacterized protein</fullName>
    </submittedName>
</protein>
<dbReference type="EMBL" id="KN880532">
    <property type="protein sequence ID" value="KIY67203.1"/>
    <property type="molecule type" value="Genomic_DNA"/>
</dbReference>
<sequence length="466" mass="52148">MSPIETLPFEVLQLIFSLLVSSTNQGEYRLGVLPSRIILPFQHTLMKVSRSWRTVAISTPHLWSSIHLIWPSNDPRAPGPVPVVDPAAVRRYVHGALSFSKSAPLDINISDRGWEEVGGLLLVDSHRWRTLSLGCTDPPQQFEFRAMRNHIPMLETFRFLPSSPVLLDGHNAYFKAISEAFEDAPALRRVDFNTQLLPVRFPWGQIVEAGLHYCTTGRTSAMACFDTVRDMLASPAMRKLTVHGDPYIPAGPVINGLHLQELEFGHNAAWSAPLYLPSLRKVAANGDTIKILLDCIQLSRCSLTSLAIILDGISSTLLDEIRSMVFLLGQLQRLEISGYAEVDNLKAFLSPLWQTNALPRLSHLVISLTLEEAEAMHCTRFYRSILHAVGCIITSASTELRTVVVDLCAERFDDDSHALDLNALGNSHELRQLKTSLSRREDITVKIQLMDTCSRGQIFEWEFTSM</sequence>
<dbReference type="STRING" id="1314674.A0A0D7B9I4"/>
<name>A0A0D7B9I4_9AGAR</name>
<accession>A0A0D7B9I4</accession>
<keyword evidence="2" id="KW-1185">Reference proteome</keyword>
<reference evidence="1 2" key="1">
    <citation type="journal article" date="2015" name="Fungal Genet. Biol.">
        <title>Evolution of novel wood decay mechanisms in Agaricales revealed by the genome sequences of Fistulina hepatica and Cylindrobasidium torrendii.</title>
        <authorList>
            <person name="Floudas D."/>
            <person name="Held B.W."/>
            <person name="Riley R."/>
            <person name="Nagy L.G."/>
            <person name="Koehler G."/>
            <person name="Ransdell A.S."/>
            <person name="Younus H."/>
            <person name="Chow J."/>
            <person name="Chiniquy J."/>
            <person name="Lipzen A."/>
            <person name="Tritt A."/>
            <person name="Sun H."/>
            <person name="Haridas S."/>
            <person name="LaButti K."/>
            <person name="Ohm R.A."/>
            <person name="Kues U."/>
            <person name="Blanchette R.A."/>
            <person name="Grigoriev I.V."/>
            <person name="Minto R.E."/>
            <person name="Hibbett D.S."/>
        </authorList>
    </citation>
    <scope>NUCLEOTIDE SEQUENCE [LARGE SCALE GENOMIC DNA]</scope>
    <source>
        <strain evidence="1 2">FP15055 ss-10</strain>
    </source>
</reference>
<dbReference type="AlphaFoldDB" id="A0A0D7B9I4"/>
<evidence type="ECO:0000313" key="1">
    <source>
        <dbReference type="EMBL" id="KIY67203.1"/>
    </source>
</evidence>
<gene>
    <name evidence="1" type="ORF">CYLTODRAFT_422756</name>
</gene>
<dbReference type="Gene3D" id="1.20.1280.50">
    <property type="match status" value="1"/>
</dbReference>
<dbReference type="Proteomes" id="UP000054007">
    <property type="component" value="Unassembled WGS sequence"/>
</dbReference>
<evidence type="ECO:0000313" key="2">
    <source>
        <dbReference type="Proteomes" id="UP000054007"/>
    </source>
</evidence>